<keyword evidence="1" id="KW-0732">Signal</keyword>
<evidence type="ECO:0000256" key="1">
    <source>
        <dbReference type="SAM" id="SignalP"/>
    </source>
</evidence>
<gene>
    <name evidence="2" type="ORF">EV147_3074</name>
</gene>
<name>A0A4Q7RXJ7_9BURK</name>
<protein>
    <submittedName>
        <fullName evidence="2">Putative heavy-metal-binding protein</fullName>
    </submittedName>
</protein>
<keyword evidence="3" id="KW-1185">Reference proteome</keyword>
<dbReference type="AlphaFoldDB" id="A0A4Q7RXJ7"/>
<sequence length="157" mass="16592">MKTTLRIALAVAATTAILGSGAASAADKLLNMPIEDALKSPVAASRIDPNIRLSWGFNRIDGAQDPVSFKSIKRVRRPTSQVQGTPVPTEAEQCQAMFVEALQELQQKASATGANAVMEIRSNWKDDETSSDKTYVCARGAAYIGVALKGTLAKVGG</sequence>
<proteinExistence type="predicted"/>
<dbReference type="SUPFAM" id="SSF117782">
    <property type="entry name" value="YbjQ-like"/>
    <property type="match status" value="1"/>
</dbReference>
<organism evidence="2 3">
    <name type="scientific">Cupriavidus agavae</name>
    <dbReference type="NCBI Taxonomy" id="1001822"/>
    <lineage>
        <taxon>Bacteria</taxon>
        <taxon>Pseudomonadati</taxon>
        <taxon>Pseudomonadota</taxon>
        <taxon>Betaproteobacteria</taxon>
        <taxon>Burkholderiales</taxon>
        <taxon>Burkholderiaceae</taxon>
        <taxon>Cupriavidus</taxon>
    </lineage>
</organism>
<dbReference type="OrthoDB" id="8161726at2"/>
<accession>A0A4Q7RXJ7</accession>
<reference evidence="2 3" key="1">
    <citation type="journal article" date="2015" name="Stand. Genomic Sci.">
        <title>Genomic Encyclopedia of Bacterial and Archaeal Type Strains, Phase III: the genomes of soil and plant-associated and newly described type strains.</title>
        <authorList>
            <person name="Whitman W.B."/>
            <person name="Woyke T."/>
            <person name="Klenk H.P."/>
            <person name="Zhou Y."/>
            <person name="Lilburn T.G."/>
            <person name="Beck B.J."/>
            <person name="De Vos P."/>
            <person name="Vandamme P."/>
            <person name="Eisen J.A."/>
            <person name="Garrity G."/>
            <person name="Hugenholtz P."/>
            <person name="Kyrpides N.C."/>
        </authorList>
    </citation>
    <scope>NUCLEOTIDE SEQUENCE [LARGE SCALE GENOMIC DNA]</scope>
    <source>
        <strain evidence="2 3">ASC-9842</strain>
    </source>
</reference>
<comment type="caution">
    <text evidence="2">The sequence shown here is derived from an EMBL/GenBank/DDBJ whole genome shotgun (WGS) entry which is preliminary data.</text>
</comment>
<evidence type="ECO:0000313" key="3">
    <source>
        <dbReference type="Proteomes" id="UP000291078"/>
    </source>
</evidence>
<dbReference type="Proteomes" id="UP000291078">
    <property type="component" value="Unassembled WGS sequence"/>
</dbReference>
<dbReference type="InterPro" id="IPR035439">
    <property type="entry name" value="UPF0145_dom_sf"/>
</dbReference>
<dbReference type="EMBL" id="SGXM01000003">
    <property type="protein sequence ID" value="RZT38605.1"/>
    <property type="molecule type" value="Genomic_DNA"/>
</dbReference>
<dbReference type="RefSeq" id="WP_130392052.1">
    <property type="nucleotide sequence ID" value="NZ_SGXM01000003.1"/>
</dbReference>
<feature type="chain" id="PRO_5021005855" evidence="1">
    <location>
        <begin position="26"/>
        <end position="157"/>
    </location>
</feature>
<evidence type="ECO:0000313" key="2">
    <source>
        <dbReference type="EMBL" id="RZT38605.1"/>
    </source>
</evidence>
<feature type="signal peptide" evidence="1">
    <location>
        <begin position="1"/>
        <end position="25"/>
    </location>
</feature>